<reference evidence="8 9" key="1">
    <citation type="journal article" date="2019" name="Nat. Ecol. Evol.">
        <title>Megaphylogeny resolves global patterns of mushroom evolution.</title>
        <authorList>
            <person name="Varga T."/>
            <person name="Krizsan K."/>
            <person name="Foldi C."/>
            <person name="Dima B."/>
            <person name="Sanchez-Garcia M."/>
            <person name="Sanchez-Ramirez S."/>
            <person name="Szollosi G.J."/>
            <person name="Szarkandi J.G."/>
            <person name="Papp V."/>
            <person name="Albert L."/>
            <person name="Andreopoulos W."/>
            <person name="Angelini C."/>
            <person name="Antonin V."/>
            <person name="Barry K.W."/>
            <person name="Bougher N.L."/>
            <person name="Buchanan P."/>
            <person name="Buyck B."/>
            <person name="Bense V."/>
            <person name="Catcheside P."/>
            <person name="Chovatia M."/>
            <person name="Cooper J."/>
            <person name="Damon W."/>
            <person name="Desjardin D."/>
            <person name="Finy P."/>
            <person name="Geml J."/>
            <person name="Haridas S."/>
            <person name="Hughes K."/>
            <person name="Justo A."/>
            <person name="Karasinski D."/>
            <person name="Kautmanova I."/>
            <person name="Kiss B."/>
            <person name="Kocsube S."/>
            <person name="Kotiranta H."/>
            <person name="LaButti K.M."/>
            <person name="Lechner B.E."/>
            <person name="Liimatainen K."/>
            <person name="Lipzen A."/>
            <person name="Lukacs Z."/>
            <person name="Mihaltcheva S."/>
            <person name="Morgado L.N."/>
            <person name="Niskanen T."/>
            <person name="Noordeloos M.E."/>
            <person name="Ohm R.A."/>
            <person name="Ortiz-Santana B."/>
            <person name="Ovrebo C."/>
            <person name="Racz N."/>
            <person name="Riley R."/>
            <person name="Savchenko A."/>
            <person name="Shiryaev A."/>
            <person name="Soop K."/>
            <person name="Spirin V."/>
            <person name="Szebenyi C."/>
            <person name="Tomsovsky M."/>
            <person name="Tulloss R.E."/>
            <person name="Uehling J."/>
            <person name="Grigoriev I.V."/>
            <person name="Vagvolgyi C."/>
            <person name="Papp T."/>
            <person name="Martin F.M."/>
            <person name="Miettinen O."/>
            <person name="Hibbett D.S."/>
            <person name="Nagy L.G."/>
        </authorList>
    </citation>
    <scope>NUCLEOTIDE SEQUENCE [LARGE SCALE GENOMIC DNA]</scope>
    <source>
        <strain evidence="8 9">CBS 962.96</strain>
    </source>
</reference>
<keyword evidence="6" id="KW-0010">Activator</keyword>
<proteinExistence type="inferred from homology"/>
<dbReference type="EMBL" id="ML179124">
    <property type="protein sequence ID" value="THU99139.1"/>
    <property type="molecule type" value="Genomic_DNA"/>
</dbReference>
<dbReference type="Proteomes" id="UP000297245">
    <property type="component" value="Unassembled WGS sequence"/>
</dbReference>
<evidence type="ECO:0000256" key="1">
    <source>
        <dbReference type="ARBA" id="ARBA00004123"/>
    </source>
</evidence>
<evidence type="ECO:0000256" key="5">
    <source>
        <dbReference type="ARBA" id="ARBA00023242"/>
    </source>
</evidence>
<protein>
    <recommendedName>
        <fullName evidence="6">Mediator of RNA polymerase II transcription subunit 10</fullName>
    </recommendedName>
    <alternativeName>
        <fullName evidence="6">Mediator complex subunit 10</fullName>
    </alternativeName>
</protein>
<keyword evidence="3 6" id="KW-0805">Transcription regulation</keyword>
<name>A0A4S8M9Q8_DENBC</name>
<dbReference type="AlphaFoldDB" id="A0A4S8M9Q8"/>
<evidence type="ECO:0000256" key="2">
    <source>
        <dbReference type="ARBA" id="ARBA00005389"/>
    </source>
</evidence>
<evidence type="ECO:0000313" key="8">
    <source>
        <dbReference type="EMBL" id="THU99139.1"/>
    </source>
</evidence>
<keyword evidence="5 6" id="KW-0539">Nucleus</keyword>
<dbReference type="GO" id="GO:0003712">
    <property type="term" value="F:transcription coregulator activity"/>
    <property type="evidence" value="ECO:0007669"/>
    <property type="project" value="InterPro"/>
</dbReference>
<feature type="non-terminal residue" evidence="8">
    <location>
        <position position="1"/>
    </location>
</feature>
<evidence type="ECO:0000256" key="6">
    <source>
        <dbReference type="RuleBase" id="RU364146"/>
    </source>
</evidence>
<dbReference type="GO" id="GO:0016592">
    <property type="term" value="C:mediator complex"/>
    <property type="evidence" value="ECO:0007669"/>
    <property type="project" value="InterPro"/>
</dbReference>
<comment type="subcellular location">
    <subcellularLocation>
        <location evidence="1 6">Nucleus</location>
    </subcellularLocation>
</comment>
<organism evidence="8 9">
    <name type="scientific">Dendrothele bispora (strain CBS 962.96)</name>
    <dbReference type="NCBI Taxonomy" id="1314807"/>
    <lineage>
        <taxon>Eukaryota</taxon>
        <taxon>Fungi</taxon>
        <taxon>Dikarya</taxon>
        <taxon>Basidiomycota</taxon>
        <taxon>Agaricomycotina</taxon>
        <taxon>Agaricomycetes</taxon>
        <taxon>Agaricomycetidae</taxon>
        <taxon>Agaricales</taxon>
        <taxon>Agaricales incertae sedis</taxon>
        <taxon>Dendrothele</taxon>
    </lineage>
</organism>
<dbReference type="GO" id="GO:0006357">
    <property type="term" value="P:regulation of transcription by RNA polymerase II"/>
    <property type="evidence" value="ECO:0007669"/>
    <property type="project" value="InterPro"/>
</dbReference>
<keyword evidence="4 6" id="KW-0804">Transcription</keyword>
<evidence type="ECO:0000313" key="9">
    <source>
        <dbReference type="Proteomes" id="UP000297245"/>
    </source>
</evidence>
<dbReference type="InterPro" id="IPR019145">
    <property type="entry name" value="Mediator_Med10"/>
</dbReference>
<feature type="region of interest" description="Disordered" evidence="7">
    <location>
        <begin position="1"/>
        <end position="27"/>
    </location>
</feature>
<comment type="function">
    <text evidence="6">Component of the Mediator complex, a coactivator involved in the regulated transcription of nearly all RNA polymerase II-dependent genes. Mediator functions as a bridge to convey information from gene-specific regulatory proteins to the basal RNA polymerase II transcription machinery. Mediator is recruited to promoters by direct interactions with regulatory proteins and serves as a scaffold for the assembly of a functional preinitiation complex with RNA polymerase II and the general transcription factors.</text>
</comment>
<sequence length="155" mass="16867">MPSSPPTPKSNAQEPHSPRSSPVPTGVQGDLELELLGLAGALYNLGTTVINDTSKDSNQPHGSKPVGLKVNEVIESLNSVDNLARAPSLNTMVPMQILLDIDDAKNLTQITRERLERAATENQFMNGKIHAVQAYHEYLNQALSVNFPELAESLW</sequence>
<comment type="subunit">
    <text evidence="6">Component of the Mediator complex.</text>
</comment>
<evidence type="ECO:0000256" key="3">
    <source>
        <dbReference type="ARBA" id="ARBA00023015"/>
    </source>
</evidence>
<comment type="similarity">
    <text evidence="2 6">Belongs to the Mediator complex subunit 10 family.</text>
</comment>
<accession>A0A4S8M9Q8</accession>
<evidence type="ECO:0000256" key="7">
    <source>
        <dbReference type="SAM" id="MobiDB-lite"/>
    </source>
</evidence>
<feature type="compositionally biased region" description="Polar residues" evidence="7">
    <location>
        <begin position="9"/>
        <end position="23"/>
    </location>
</feature>
<evidence type="ECO:0000256" key="4">
    <source>
        <dbReference type="ARBA" id="ARBA00023163"/>
    </source>
</evidence>
<keyword evidence="9" id="KW-1185">Reference proteome</keyword>
<dbReference type="Pfam" id="PF09748">
    <property type="entry name" value="Med10"/>
    <property type="match status" value="1"/>
</dbReference>
<gene>
    <name evidence="6" type="primary">MED10</name>
    <name evidence="8" type="ORF">K435DRAFT_964594</name>
</gene>
<dbReference type="OrthoDB" id="337270at2759"/>